<proteinExistence type="predicted"/>
<feature type="transmembrane region" description="Helical" evidence="1">
    <location>
        <begin position="7"/>
        <end position="25"/>
    </location>
</feature>
<dbReference type="RefSeq" id="WP_008858403.1">
    <property type="nucleotide sequence ID" value="NZ_JH591061.1"/>
</dbReference>
<dbReference type="EMBL" id="AGRJ01000278">
    <property type="protein sequence ID" value="EHO45877.1"/>
    <property type="molecule type" value="Genomic_DNA"/>
</dbReference>
<organism evidence="2 3">
    <name type="scientific">Lentilactobacillus kisonensis F0435</name>
    <dbReference type="NCBI Taxonomy" id="797516"/>
    <lineage>
        <taxon>Bacteria</taxon>
        <taxon>Bacillati</taxon>
        <taxon>Bacillota</taxon>
        <taxon>Bacilli</taxon>
        <taxon>Lactobacillales</taxon>
        <taxon>Lactobacillaceae</taxon>
        <taxon>Lentilactobacillus</taxon>
    </lineage>
</organism>
<accession>H1LKW1</accession>
<sequence length="104" mass="11874">MIFISILAIVIDAVMFGAYIFQYQFGNQVSYTLGMLAQVIATLALVAMRVSYSKGKRWTNWRPYGYREPTFGYGIVVVSMIINLIVLFLYGLNIFGVNNIIFQR</sequence>
<feature type="transmembrane region" description="Helical" evidence="1">
    <location>
        <begin position="31"/>
        <end position="50"/>
    </location>
</feature>
<name>H1LKW1_9LACO</name>
<evidence type="ECO:0000313" key="3">
    <source>
        <dbReference type="Proteomes" id="UP000005025"/>
    </source>
</evidence>
<dbReference type="PATRIC" id="fig|797516.3.peg.2932"/>
<keyword evidence="1" id="KW-0812">Transmembrane</keyword>
<gene>
    <name evidence="2" type="ORF">HMPREF9104_03266</name>
</gene>
<evidence type="ECO:0000313" key="2">
    <source>
        <dbReference type="EMBL" id="EHO45877.1"/>
    </source>
</evidence>
<keyword evidence="1" id="KW-0472">Membrane</keyword>
<feature type="transmembrane region" description="Helical" evidence="1">
    <location>
        <begin position="71"/>
        <end position="92"/>
    </location>
</feature>
<keyword evidence="1" id="KW-1133">Transmembrane helix</keyword>
<dbReference type="STRING" id="797516.HMPREF9104_03266"/>
<protein>
    <submittedName>
        <fullName evidence="2">Uncharacterized protein</fullName>
    </submittedName>
</protein>
<evidence type="ECO:0000256" key="1">
    <source>
        <dbReference type="SAM" id="Phobius"/>
    </source>
</evidence>
<dbReference type="HOGENOM" id="CLU_160620_1_0_9"/>
<dbReference type="AlphaFoldDB" id="H1LKW1"/>
<reference evidence="2 3" key="1">
    <citation type="submission" date="2011-09" db="EMBL/GenBank/DDBJ databases">
        <authorList>
            <person name="Weinstock G."/>
            <person name="Sodergren E."/>
            <person name="Clifton S."/>
            <person name="Fulton L."/>
            <person name="Fulton B."/>
            <person name="Courtney L."/>
            <person name="Fronick C."/>
            <person name="Harrison M."/>
            <person name="Strong C."/>
            <person name="Farmer C."/>
            <person name="Delahaunty K."/>
            <person name="Markovic C."/>
            <person name="Hall O."/>
            <person name="Minx P."/>
            <person name="Tomlinson C."/>
            <person name="Mitreva M."/>
            <person name="Hou S."/>
            <person name="Chen J."/>
            <person name="Wollam A."/>
            <person name="Pepin K.H."/>
            <person name="Johnson M."/>
            <person name="Bhonagiri V."/>
            <person name="Zhang X."/>
            <person name="Suruliraj S."/>
            <person name="Warren W."/>
            <person name="Chinwalla A."/>
            <person name="Mardis E.R."/>
            <person name="Wilson R.K."/>
        </authorList>
    </citation>
    <scope>NUCLEOTIDE SEQUENCE [LARGE SCALE GENOMIC DNA]</scope>
    <source>
        <strain evidence="2 3">F0435</strain>
    </source>
</reference>
<dbReference type="Proteomes" id="UP000005025">
    <property type="component" value="Unassembled WGS sequence"/>
</dbReference>
<comment type="caution">
    <text evidence="2">The sequence shown here is derived from an EMBL/GenBank/DDBJ whole genome shotgun (WGS) entry which is preliminary data.</text>
</comment>
<dbReference type="OrthoDB" id="2298855at2"/>